<dbReference type="Gene3D" id="3.20.20.450">
    <property type="entry name" value="EAL domain"/>
    <property type="match status" value="1"/>
</dbReference>
<dbReference type="AlphaFoldDB" id="A0A212K7B2"/>
<dbReference type="InterPro" id="IPR001633">
    <property type="entry name" value="EAL_dom"/>
</dbReference>
<dbReference type="InterPro" id="IPR050706">
    <property type="entry name" value="Cyclic-di-GMP_PDE-like"/>
</dbReference>
<dbReference type="SMART" id="SM00052">
    <property type="entry name" value="EAL"/>
    <property type="match status" value="1"/>
</dbReference>
<protein>
    <submittedName>
        <fullName evidence="2">EAL domain</fullName>
    </submittedName>
</protein>
<accession>A0A212K7B2</accession>
<dbReference type="PANTHER" id="PTHR33121:SF15">
    <property type="entry name" value="BLUE LIGHT- AND TEMPERATURE-REGULATED ANTIREPRESSOR BLUF"/>
    <property type="match status" value="1"/>
</dbReference>
<evidence type="ECO:0000313" key="2">
    <source>
        <dbReference type="EMBL" id="SBW07498.1"/>
    </source>
</evidence>
<dbReference type="SUPFAM" id="SSF141868">
    <property type="entry name" value="EAL domain-like"/>
    <property type="match status" value="1"/>
</dbReference>
<reference evidence="2" key="1">
    <citation type="submission" date="2016-04" db="EMBL/GenBank/DDBJ databases">
        <authorList>
            <person name="Evans L.H."/>
            <person name="Alamgir A."/>
            <person name="Owens N."/>
            <person name="Weber N.D."/>
            <person name="Virtaneva K."/>
            <person name="Barbian K."/>
            <person name="Babar A."/>
            <person name="Rosenke K."/>
        </authorList>
    </citation>
    <scope>NUCLEOTIDE SEQUENCE</scope>
    <source>
        <strain evidence="2">86</strain>
    </source>
</reference>
<feature type="domain" description="EAL" evidence="1">
    <location>
        <begin position="1"/>
        <end position="247"/>
    </location>
</feature>
<dbReference type="PANTHER" id="PTHR33121">
    <property type="entry name" value="CYCLIC DI-GMP PHOSPHODIESTERASE PDEF"/>
    <property type="match status" value="1"/>
</dbReference>
<proteinExistence type="predicted"/>
<organism evidence="2">
    <name type="scientific">uncultured Alphaproteobacteria bacterium</name>
    <dbReference type="NCBI Taxonomy" id="91750"/>
    <lineage>
        <taxon>Bacteria</taxon>
        <taxon>Pseudomonadati</taxon>
        <taxon>Pseudomonadota</taxon>
        <taxon>Alphaproteobacteria</taxon>
        <taxon>environmental samples</taxon>
    </lineage>
</organism>
<dbReference type="InterPro" id="IPR035919">
    <property type="entry name" value="EAL_sf"/>
</dbReference>
<evidence type="ECO:0000259" key="1">
    <source>
        <dbReference type="PROSITE" id="PS50883"/>
    </source>
</evidence>
<dbReference type="EMBL" id="FLUO01000001">
    <property type="protein sequence ID" value="SBW07498.1"/>
    <property type="molecule type" value="Genomic_DNA"/>
</dbReference>
<dbReference type="PROSITE" id="PS50883">
    <property type="entry name" value="EAL"/>
    <property type="match status" value="1"/>
</dbReference>
<dbReference type="Pfam" id="PF00563">
    <property type="entry name" value="EAL"/>
    <property type="match status" value="1"/>
</dbReference>
<sequence length="248" mass="27291">MTDPCGRRCAQSLDFPIVMAFQPVVDAEARRIHGYEALVRGRDGASAAEVLARVTADTLYAFDQGCRVAAIRTAAELGLDRRLSINFLPHAIYSPEACLRLTLAAARAAGLPSDRITFEFTETQQVVDHARLREIVETYRHHGFQTALDDFGAGFAGLSMLAEFRPDTLKLDRALVDGIDGSAARQAIVEGVMLIAARLGLAVVAEGVERAEEFRTLRDLGVRFFQGYLFARPQIGRLARDDEIVWPD</sequence>
<dbReference type="GO" id="GO:0071111">
    <property type="term" value="F:cyclic-guanylate-specific phosphodiesterase activity"/>
    <property type="evidence" value="ECO:0007669"/>
    <property type="project" value="InterPro"/>
</dbReference>
<name>A0A212K7B2_9PROT</name>
<gene>
    <name evidence="2" type="ORF">KL86APRO_12250</name>
</gene>
<dbReference type="CDD" id="cd01948">
    <property type="entry name" value="EAL"/>
    <property type="match status" value="1"/>
</dbReference>